<dbReference type="EMBL" id="BAABKE010000008">
    <property type="protein sequence ID" value="GAA5103098.1"/>
    <property type="molecule type" value="Genomic_DNA"/>
</dbReference>
<evidence type="ECO:0000313" key="2">
    <source>
        <dbReference type="EMBL" id="GAA5103098.1"/>
    </source>
</evidence>
<accession>A0ABP9MYF8</accession>
<feature type="transmembrane region" description="Helical" evidence="1">
    <location>
        <begin position="41"/>
        <end position="61"/>
    </location>
</feature>
<keyword evidence="1" id="KW-0472">Membrane</keyword>
<evidence type="ECO:0000313" key="3">
    <source>
        <dbReference type="Proteomes" id="UP001500631"/>
    </source>
</evidence>
<dbReference type="Proteomes" id="UP001500631">
    <property type="component" value="Unassembled WGS sequence"/>
</dbReference>
<sequence length="102" mass="11726">MKAFLTKHKKIIINILLLSYPIWGAFLVIALTRFFELLTNIDVFFVVLGAIASPISIVPILSAKSIPLIPKIILTLFYIFIMLWVVVFVGWMSICIFYPRCY</sequence>
<evidence type="ECO:0000256" key="1">
    <source>
        <dbReference type="SAM" id="Phobius"/>
    </source>
</evidence>
<comment type="caution">
    <text evidence="2">The sequence shown here is derived from an EMBL/GenBank/DDBJ whole genome shotgun (WGS) entry which is preliminary data.</text>
</comment>
<dbReference type="RefSeq" id="WP_077926432.1">
    <property type="nucleotide sequence ID" value="NZ_BAABKE010000008.1"/>
</dbReference>
<feature type="transmembrane region" description="Helical" evidence="1">
    <location>
        <begin position="73"/>
        <end position="99"/>
    </location>
</feature>
<proteinExistence type="predicted"/>
<gene>
    <name evidence="2" type="ORF">GCM10023338_21110</name>
</gene>
<keyword evidence="1" id="KW-1133">Transmembrane helix</keyword>
<reference evidence="3" key="1">
    <citation type="journal article" date="2019" name="Int. J. Syst. Evol. Microbiol.">
        <title>The Global Catalogue of Microorganisms (GCM) 10K type strain sequencing project: providing services to taxonomists for standard genome sequencing and annotation.</title>
        <authorList>
            <consortium name="The Broad Institute Genomics Platform"/>
            <consortium name="The Broad Institute Genome Sequencing Center for Infectious Disease"/>
            <person name="Wu L."/>
            <person name="Ma J."/>
        </authorList>
    </citation>
    <scope>NUCLEOTIDE SEQUENCE [LARGE SCALE GENOMIC DNA]</scope>
    <source>
        <strain evidence="3">JCM 18424</strain>
    </source>
</reference>
<name>A0ABP9MYF8_9GAMM</name>
<organism evidence="2 3">
    <name type="scientific">Wohlfahrtiimonas larvae</name>
    <dbReference type="NCBI Taxonomy" id="1157986"/>
    <lineage>
        <taxon>Bacteria</taxon>
        <taxon>Pseudomonadati</taxon>
        <taxon>Pseudomonadota</taxon>
        <taxon>Gammaproteobacteria</taxon>
        <taxon>Cardiobacteriales</taxon>
        <taxon>Ignatzschineriaceae</taxon>
        <taxon>Wohlfahrtiimonas</taxon>
    </lineage>
</organism>
<keyword evidence="1" id="KW-0812">Transmembrane</keyword>
<feature type="transmembrane region" description="Helical" evidence="1">
    <location>
        <begin position="12"/>
        <end position="35"/>
    </location>
</feature>
<protein>
    <submittedName>
        <fullName evidence="2">Uncharacterized protein</fullName>
    </submittedName>
</protein>
<keyword evidence="3" id="KW-1185">Reference proteome</keyword>